<evidence type="ECO:0000256" key="3">
    <source>
        <dbReference type="ARBA" id="ARBA00022729"/>
    </source>
</evidence>
<evidence type="ECO:0000259" key="8">
    <source>
        <dbReference type="Pfam" id="PF14322"/>
    </source>
</evidence>
<evidence type="ECO:0000256" key="2">
    <source>
        <dbReference type="ARBA" id="ARBA00006275"/>
    </source>
</evidence>
<evidence type="ECO:0000256" key="4">
    <source>
        <dbReference type="ARBA" id="ARBA00023136"/>
    </source>
</evidence>
<accession>A0A395W3U3</accession>
<comment type="subcellular location">
    <subcellularLocation>
        <location evidence="1">Cell outer membrane</location>
    </subcellularLocation>
</comment>
<protein>
    <submittedName>
        <fullName evidence="10">RagB/SusD family nutrient uptake outer membrane protein</fullName>
    </submittedName>
</protein>
<dbReference type="PROSITE" id="PS51257">
    <property type="entry name" value="PROKAR_LIPOPROTEIN"/>
    <property type="match status" value="1"/>
</dbReference>
<feature type="region of interest" description="Disordered" evidence="6">
    <location>
        <begin position="532"/>
        <end position="553"/>
    </location>
</feature>
<sequence length="553" mass="64116">MKRYNKIIFKGLFLAGLIGIFSSCEDFLTRDKPNASTDDDFWQTQQECESALGTCKLWVKGDWGGDEIGMIFQDGATDNVYFTGNFDVRIQQLGNGSLVPPDDNNNPGPWEYQFYTWNQCYRKIRNCCRLLDHIDKAYFTNESERNRMKAEAKVWRAWYHIRLLNWYGRNDGIPYVDKALLPTEIYMARTPVDECLNKINAELDEVINSDALPFIWDEGRRDRMSRSIALTLKMDVNLQFKRYDIAKAAAWELIKSDEFELYYSTASDNHPGKNYRDLFTYTGKQNKERILFKGGGSSGVFFRCMSGSFGGQGVMSVLKSFVDTYETADGRTIQSLSVSEREAYEKDPYHGARDPRMNVSIFTPGDNTGFSNYTFNPFNPDCGDYIGRNDGIRSGYMMKKFMTEDDRGNNGNGSLDFVIYRYAEVLLDYVECLIETGHWNDPKVKEYIDAIRVRGGMPRMDETVYNSEEKVRELYRRERRVELCFEGKRYDDIRRWGIGNDVMNGPIYGAWNPDTQAFIKLEERRCTFPKFDSWPIPQKEDTSNPNISQPTGW</sequence>
<dbReference type="Gene3D" id="1.25.40.390">
    <property type="match status" value="1"/>
</dbReference>
<dbReference type="Proteomes" id="UP000460135">
    <property type="component" value="Unassembled WGS sequence"/>
</dbReference>
<evidence type="ECO:0000256" key="6">
    <source>
        <dbReference type="SAM" id="MobiDB-lite"/>
    </source>
</evidence>
<proteinExistence type="inferred from homology"/>
<feature type="domain" description="RagB/SusD" evidence="7">
    <location>
        <begin position="268"/>
        <end position="553"/>
    </location>
</feature>
<dbReference type="Pfam" id="PF07980">
    <property type="entry name" value="SusD_RagB"/>
    <property type="match status" value="1"/>
</dbReference>
<dbReference type="EMBL" id="VWLX01000003">
    <property type="protein sequence ID" value="KAA3807669.1"/>
    <property type="molecule type" value="Genomic_DNA"/>
</dbReference>
<dbReference type="RefSeq" id="WP_118418424.1">
    <property type="nucleotide sequence ID" value="NZ_JADNJA010000008.1"/>
</dbReference>
<dbReference type="InterPro" id="IPR011990">
    <property type="entry name" value="TPR-like_helical_dom_sf"/>
</dbReference>
<keyword evidence="3" id="KW-0732">Signal</keyword>
<evidence type="ECO:0000313" key="9">
    <source>
        <dbReference type="EMBL" id="KAA3807669.1"/>
    </source>
</evidence>
<comment type="similarity">
    <text evidence="2">Belongs to the SusD family.</text>
</comment>
<feature type="compositionally biased region" description="Polar residues" evidence="6">
    <location>
        <begin position="543"/>
        <end position="553"/>
    </location>
</feature>
<keyword evidence="4" id="KW-0472">Membrane</keyword>
<comment type="caution">
    <text evidence="10">The sequence shown here is derived from an EMBL/GenBank/DDBJ whole genome shotgun (WGS) entry which is preliminary data.</text>
</comment>
<dbReference type="InterPro" id="IPR033985">
    <property type="entry name" value="SusD-like_N"/>
</dbReference>
<evidence type="ECO:0000256" key="1">
    <source>
        <dbReference type="ARBA" id="ARBA00004442"/>
    </source>
</evidence>
<evidence type="ECO:0000256" key="5">
    <source>
        <dbReference type="ARBA" id="ARBA00023237"/>
    </source>
</evidence>
<dbReference type="GO" id="GO:0009279">
    <property type="term" value="C:cell outer membrane"/>
    <property type="evidence" value="ECO:0007669"/>
    <property type="project" value="UniProtKB-SubCell"/>
</dbReference>
<dbReference type="SUPFAM" id="SSF48452">
    <property type="entry name" value="TPR-like"/>
    <property type="match status" value="1"/>
</dbReference>
<evidence type="ECO:0000313" key="10">
    <source>
        <dbReference type="EMBL" id="RGS85450.1"/>
    </source>
</evidence>
<evidence type="ECO:0000313" key="12">
    <source>
        <dbReference type="Proteomes" id="UP000460135"/>
    </source>
</evidence>
<name>A0A395W3U3_BACOV</name>
<feature type="domain" description="SusD-like N-terminal" evidence="8">
    <location>
        <begin position="111"/>
        <end position="229"/>
    </location>
</feature>
<dbReference type="AlphaFoldDB" id="A0A395W3U3"/>
<reference evidence="10 11" key="1">
    <citation type="submission" date="2018-08" db="EMBL/GenBank/DDBJ databases">
        <title>A genome reference for cultivated species of the human gut microbiota.</title>
        <authorList>
            <person name="Zou Y."/>
            <person name="Xue W."/>
            <person name="Luo G."/>
        </authorList>
    </citation>
    <scope>NUCLEOTIDE SEQUENCE [LARGE SCALE GENOMIC DNA]</scope>
    <source>
        <strain evidence="10 11">AF20-9LB</strain>
    </source>
</reference>
<keyword evidence="5" id="KW-0998">Cell outer membrane</keyword>
<evidence type="ECO:0000313" key="11">
    <source>
        <dbReference type="Proteomes" id="UP000266492"/>
    </source>
</evidence>
<evidence type="ECO:0000259" key="7">
    <source>
        <dbReference type="Pfam" id="PF07980"/>
    </source>
</evidence>
<gene>
    <name evidence="10" type="ORF">DWX70_06425</name>
    <name evidence="9" type="ORF">F3F51_05155</name>
</gene>
<dbReference type="Pfam" id="PF14322">
    <property type="entry name" value="SusD-like_3"/>
    <property type="match status" value="1"/>
</dbReference>
<organism evidence="10 11">
    <name type="scientific">Bacteroides ovatus</name>
    <dbReference type="NCBI Taxonomy" id="28116"/>
    <lineage>
        <taxon>Bacteria</taxon>
        <taxon>Pseudomonadati</taxon>
        <taxon>Bacteroidota</taxon>
        <taxon>Bacteroidia</taxon>
        <taxon>Bacteroidales</taxon>
        <taxon>Bacteroidaceae</taxon>
        <taxon>Bacteroides</taxon>
    </lineage>
</organism>
<dbReference type="InterPro" id="IPR012944">
    <property type="entry name" value="SusD_RagB_dom"/>
</dbReference>
<reference evidence="9 12" key="2">
    <citation type="journal article" date="2019" name="Nat. Med.">
        <title>A library of human gut bacterial isolates paired with longitudinal multiomics data enables mechanistic microbiome research.</title>
        <authorList>
            <person name="Poyet M."/>
            <person name="Groussin M."/>
            <person name="Gibbons S.M."/>
            <person name="Avila-Pacheco J."/>
            <person name="Jiang X."/>
            <person name="Kearney S.M."/>
            <person name="Perrotta A.R."/>
            <person name="Berdy B."/>
            <person name="Zhao S."/>
            <person name="Lieberman T.D."/>
            <person name="Swanson P.K."/>
            <person name="Smith M."/>
            <person name="Roesemann S."/>
            <person name="Alexander J.E."/>
            <person name="Rich S.A."/>
            <person name="Livny J."/>
            <person name="Vlamakis H."/>
            <person name="Clish C."/>
            <person name="Bullock K."/>
            <person name="Deik A."/>
            <person name="Scott J."/>
            <person name="Pierce K.A."/>
            <person name="Xavier R.J."/>
            <person name="Alm E.J."/>
        </authorList>
    </citation>
    <scope>NUCLEOTIDE SEQUENCE [LARGE SCALE GENOMIC DNA]</scope>
    <source>
        <strain evidence="9 12">BIOML-A183</strain>
    </source>
</reference>
<dbReference type="EMBL" id="QRVZ01000004">
    <property type="protein sequence ID" value="RGS85450.1"/>
    <property type="molecule type" value="Genomic_DNA"/>
</dbReference>
<dbReference type="Proteomes" id="UP000266492">
    <property type="component" value="Unassembled WGS sequence"/>
</dbReference>